<dbReference type="GO" id="GO:0005737">
    <property type="term" value="C:cytoplasm"/>
    <property type="evidence" value="ECO:0007669"/>
    <property type="project" value="UniProtKB-SubCell"/>
</dbReference>
<feature type="region of interest" description="Disordered" evidence="6">
    <location>
        <begin position="358"/>
        <end position="418"/>
    </location>
</feature>
<proteinExistence type="inferred from homology"/>
<dbReference type="Proteomes" id="UP001165160">
    <property type="component" value="Unassembled WGS sequence"/>
</dbReference>
<evidence type="ECO:0000256" key="2">
    <source>
        <dbReference type="ARBA" id="ARBA00008848"/>
    </source>
</evidence>
<keyword evidence="3" id="KW-0963">Cytoplasm</keyword>
<feature type="domain" description="C-CAP/cofactor C-like" evidence="7">
    <location>
        <begin position="171"/>
        <end position="341"/>
    </location>
</feature>
<dbReference type="PANTHER" id="PTHR15139:SF0">
    <property type="entry name" value="TUBULIN-SPECIFIC CHAPERONE C"/>
    <property type="match status" value="1"/>
</dbReference>
<dbReference type="Pfam" id="PF07986">
    <property type="entry name" value="TBCC"/>
    <property type="match status" value="1"/>
</dbReference>
<reference evidence="9" key="1">
    <citation type="journal article" date="2023" name="Commun. Biol.">
        <title>Genome analysis of Parmales, the sister group of diatoms, reveals the evolutionary specialization of diatoms from phago-mixotrophs to photoautotrophs.</title>
        <authorList>
            <person name="Ban H."/>
            <person name="Sato S."/>
            <person name="Yoshikawa S."/>
            <person name="Yamada K."/>
            <person name="Nakamura Y."/>
            <person name="Ichinomiya M."/>
            <person name="Sato N."/>
            <person name="Blanc-Mathieu R."/>
            <person name="Endo H."/>
            <person name="Kuwata A."/>
            <person name="Ogata H."/>
        </authorList>
    </citation>
    <scope>NUCLEOTIDE SEQUENCE [LARGE SCALE GENOMIC DNA]</scope>
    <source>
        <strain evidence="9">NIES 3699</strain>
    </source>
</reference>
<dbReference type="Gene3D" id="1.20.58.1250">
    <property type="entry name" value="Tubulin Binding Cofactor C, N-terminal domain"/>
    <property type="match status" value="1"/>
</dbReference>
<dbReference type="Pfam" id="PF16752">
    <property type="entry name" value="TBCC_N"/>
    <property type="match status" value="1"/>
</dbReference>
<dbReference type="AlphaFoldDB" id="A0A9W7BC96"/>
<protein>
    <recommendedName>
        <fullName evidence="7">C-CAP/cofactor C-like domain-containing protein</fullName>
    </recommendedName>
</protein>
<dbReference type="PROSITE" id="PS51329">
    <property type="entry name" value="C_CAP_COFACTOR_C"/>
    <property type="match status" value="1"/>
</dbReference>
<evidence type="ECO:0000256" key="6">
    <source>
        <dbReference type="SAM" id="MobiDB-lite"/>
    </source>
</evidence>
<comment type="subcellular location">
    <subcellularLocation>
        <location evidence="1">Cytoplasm</location>
    </subcellularLocation>
</comment>
<evidence type="ECO:0000256" key="3">
    <source>
        <dbReference type="ARBA" id="ARBA00022490"/>
    </source>
</evidence>
<feature type="compositionally biased region" description="Acidic residues" evidence="6">
    <location>
        <begin position="406"/>
        <end position="418"/>
    </location>
</feature>
<evidence type="ECO:0000313" key="9">
    <source>
        <dbReference type="Proteomes" id="UP001165160"/>
    </source>
</evidence>
<evidence type="ECO:0000256" key="5">
    <source>
        <dbReference type="ARBA" id="ARBA00026055"/>
    </source>
</evidence>
<dbReference type="InterPro" id="IPR038397">
    <property type="entry name" value="TBCC_N_sf"/>
</dbReference>
<comment type="similarity">
    <text evidence="2">Belongs to the TBCC family.</text>
</comment>
<dbReference type="InterPro" id="IPR012945">
    <property type="entry name" value="Tubulin-bd_cofactor_C_dom"/>
</dbReference>
<sequence length="418" mass="46640">MSTSPTSLLASQNAVAASLAAEARFLASSKARNDKNSSVARIRAQEKEDNSSSSESTPAFLQSFNATYQATLQSLSSIPPTVAVTAKARLSCEGILSSAINAASELRSMTAACSHFLNPYDVRSSEQKVDELLKKIEGIKRVVVPRKKFIFKSRRSGVDRSSDFFNSESKPSVVTLGSTSRQEHDSSNSEHTYSTEYSDLSNSHTTLIHPLPPASYNHKDLRIKNVTNSTFTLLDVYGAVRLQSLKNCTVYLGCVMGPLYVEDVKDCKIFAQGRQLRIHDTYGVDFYVHMCSGPIIEKCDGLRFGEYCIDFEGKEAMVKSTGLLEVNDGKNMYFDVQDFKWLKKMKSPHFDLLDVEDEESGAVDKSENEAVKVNTKARVKREAREEEEREREEKLRNNPGAKEQAAEEEEEEDSEDEL</sequence>
<dbReference type="EMBL" id="BRXX01000033">
    <property type="protein sequence ID" value="GMH84128.1"/>
    <property type="molecule type" value="Genomic_DNA"/>
</dbReference>
<feature type="compositionally biased region" description="Basic and acidic residues" evidence="6">
    <location>
        <begin position="380"/>
        <end position="396"/>
    </location>
</feature>
<evidence type="ECO:0000256" key="4">
    <source>
        <dbReference type="ARBA" id="ARBA00022990"/>
    </source>
</evidence>
<accession>A0A9W7BC96</accession>
<comment type="subunit">
    <text evidence="5">Supercomplex made of cofactors A to E. Cofactors A and D function by capturing and stabilizing tubulin in a quasi-native conformation. Cofactor E binds to the cofactor D-tubulin complex; interaction with cofactor C then causes the release of tubulin polypeptides that are committed to the native state.</text>
</comment>
<feature type="region of interest" description="Disordered" evidence="6">
    <location>
        <begin position="159"/>
        <end position="196"/>
    </location>
</feature>
<dbReference type="InterPro" id="IPR016098">
    <property type="entry name" value="CAP/MinC_C"/>
</dbReference>
<evidence type="ECO:0000313" key="8">
    <source>
        <dbReference type="EMBL" id="GMH84128.1"/>
    </source>
</evidence>
<dbReference type="GO" id="GO:0007021">
    <property type="term" value="P:tubulin complex assembly"/>
    <property type="evidence" value="ECO:0007669"/>
    <property type="project" value="TreeGrafter"/>
</dbReference>
<dbReference type="Gene3D" id="2.160.20.70">
    <property type="match status" value="1"/>
</dbReference>
<feature type="region of interest" description="Disordered" evidence="6">
    <location>
        <begin position="30"/>
        <end position="57"/>
    </location>
</feature>
<keyword evidence="4" id="KW-0007">Acetylation</keyword>
<dbReference type="PANTHER" id="PTHR15139">
    <property type="entry name" value="TUBULIN FOLDING COFACTOR C"/>
    <property type="match status" value="1"/>
</dbReference>
<dbReference type="InterPro" id="IPR017901">
    <property type="entry name" value="C-CAP_CF_C-like"/>
</dbReference>
<dbReference type="GO" id="GO:0007023">
    <property type="term" value="P:post-chaperonin tubulin folding pathway"/>
    <property type="evidence" value="ECO:0007669"/>
    <property type="project" value="InterPro"/>
</dbReference>
<evidence type="ECO:0000259" key="7">
    <source>
        <dbReference type="PROSITE" id="PS51329"/>
    </source>
</evidence>
<keyword evidence="9" id="KW-1185">Reference proteome</keyword>
<evidence type="ECO:0000256" key="1">
    <source>
        <dbReference type="ARBA" id="ARBA00004496"/>
    </source>
</evidence>
<comment type="caution">
    <text evidence="8">The sequence shown here is derived from an EMBL/GenBank/DDBJ whole genome shotgun (WGS) entry which is preliminary data.</text>
</comment>
<organism evidence="8 9">
    <name type="scientific">Triparma verrucosa</name>
    <dbReference type="NCBI Taxonomy" id="1606542"/>
    <lineage>
        <taxon>Eukaryota</taxon>
        <taxon>Sar</taxon>
        <taxon>Stramenopiles</taxon>
        <taxon>Ochrophyta</taxon>
        <taxon>Bolidophyceae</taxon>
        <taxon>Parmales</taxon>
        <taxon>Triparmaceae</taxon>
        <taxon>Triparma</taxon>
    </lineage>
</organism>
<feature type="compositionally biased region" description="Polar residues" evidence="6">
    <location>
        <begin position="163"/>
        <end position="180"/>
    </location>
</feature>
<gene>
    <name evidence="8" type="ORF">TrVE_jg11187</name>
</gene>
<dbReference type="InterPro" id="IPR031925">
    <property type="entry name" value="TBCC_N"/>
</dbReference>
<dbReference type="InterPro" id="IPR027684">
    <property type="entry name" value="TBCC"/>
</dbReference>
<name>A0A9W7BC96_9STRA</name>
<dbReference type="GO" id="GO:0015631">
    <property type="term" value="F:tubulin binding"/>
    <property type="evidence" value="ECO:0007669"/>
    <property type="project" value="InterPro"/>
</dbReference>